<keyword evidence="1" id="KW-0812">Transmembrane</keyword>
<proteinExistence type="predicted"/>
<evidence type="ECO:0000313" key="2">
    <source>
        <dbReference type="EMBL" id="ATQ42202.1"/>
    </source>
</evidence>
<protein>
    <submittedName>
        <fullName evidence="2">Uncharacterized protein</fullName>
    </submittedName>
</protein>
<keyword evidence="3" id="KW-1185">Reference proteome</keyword>
<dbReference type="Proteomes" id="UP000228945">
    <property type="component" value="Chromosome"/>
</dbReference>
<keyword evidence="1" id="KW-0472">Membrane</keyword>
<dbReference type="KEGG" id="cmb:CSW64_07120"/>
<dbReference type="RefSeq" id="WP_099621459.1">
    <property type="nucleotide sequence ID" value="NZ_CP024201.1"/>
</dbReference>
<name>A0A2D2AW02_9CAUL</name>
<gene>
    <name evidence="2" type="ORF">CSW64_07120</name>
</gene>
<evidence type="ECO:0000256" key="1">
    <source>
        <dbReference type="SAM" id="Phobius"/>
    </source>
</evidence>
<feature type="transmembrane region" description="Helical" evidence="1">
    <location>
        <begin position="38"/>
        <end position="61"/>
    </location>
</feature>
<dbReference type="EMBL" id="CP024201">
    <property type="protein sequence ID" value="ATQ42202.1"/>
    <property type="molecule type" value="Genomic_DNA"/>
</dbReference>
<feature type="transmembrane region" description="Helical" evidence="1">
    <location>
        <begin position="12"/>
        <end position="32"/>
    </location>
</feature>
<dbReference type="AlphaFoldDB" id="A0A2D2AW02"/>
<organism evidence="2 3">
    <name type="scientific">Caulobacter mirabilis</name>
    <dbReference type="NCBI Taxonomy" id="69666"/>
    <lineage>
        <taxon>Bacteria</taxon>
        <taxon>Pseudomonadati</taxon>
        <taxon>Pseudomonadota</taxon>
        <taxon>Alphaproteobacteria</taxon>
        <taxon>Caulobacterales</taxon>
        <taxon>Caulobacteraceae</taxon>
        <taxon>Caulobacter</taxon>
    </lineage>
</organism>
<reference evidence="2 3" key="1">
    <citation type="submission" date="2017-10" db="EMBL/GenBank/DDBJ databases">
        <title>Genome sequence of Caulobacter mirabilis FWC38.</title>
        <authorList>
            <person name="Fiebig A."/>
            <person name="Crosson S."/>
        </authorList>
    </citation>
    <scope>NUCLEOTIDE SEQUENCE [LARGE SCALE GENOMIC DNA]</scope>
    <source>
        <strain evidence="2 3">FWC 38</strain>
    </source>
</reference>
<accession>A0A2D2AW02</accession>
<keyword evidence="1" id="KW-1133">Transmembrane helix</keyword>
<sequence>MDNLTTGRGGSSAFKGLAWVAGALATCAALVIGAVLAVFAAATVVVIAIMSSVLLGLAGLAMRARRTARARTNADPDLIEAHKVGGHSWVAYGWNERR</sequence>
<evidence type="ECO:0000313" key="3">
    <source>
        <dbReference type="Proteomes" id="UP000228945"/>
    </source>
</evidence>